<evidence type="ECO:0000313" key="1">
    <source>
        <dbReference type="EMBL" id="WAH34994.1"/>
    </source>
</evidence>
<dbReference type="Proteomes" id="UP001164803">
    <property type="component" value="Chromosome"/>
</dbReference>
<name>A0ABY6YY40_9BACL</name>
<sequence>MAEIAKVFEVSVEEAGDYIFSPAGVVIVFRNQQFQVFTESARHNFLRRVLTRHPWDKLLTAVTEHGVSVRLRDVTEDVSNKIGLDAMSTEAVLEACYESNPLQLFFLRRHFSNSPSQANMPPS</sequence>
<gene>
    <name evidence="1" type="ORF">NZD86_11700</name>
</gene>
<protein>
    <submittedName>
        <fullName evidence="1">Uncharacterized protein</fullName>
    </submittedName>
</protein>
<organism evidence="1 2">
    <name type="scientific">Alicyclobacillus dauci</name>
    <dbReference type="NCBI Taxonomy" id="1475485"/>
    <lineage>
        <taxon>Bacteria</taxon>
        <taxon>Bacillati</taxon>
        <taxon>Bacillota</taxon>
        <taxon>Bacilli</taxon>
        <taxon>Bacillales</taxon>
        <taxon>Alicyclobacillaceae</taxon>
        <taxon>Alicyclobacillus</taxon>
    </lineage>
</organism>
<keyword evidence="2" id="KW-1185">Reference proteome</keyword>
<proteinExistence type="predicted"/>
<dbReference type="EMBL" id="CP104064">
    <property type="protein sequence ID" value="WAH34994.1"/>
    <property type="molecule type" value="Genomic_DNA"/>
</dbReference>
<evidence type="ECO:0000313" key="2">
    <source>
        <dbReference type="Proteomes" id="UP001164803"/>
    </source>
</evidence>
<reference evidence="1" key="1">
    <citation type="submission" date="2022-08" db="EMBL/GenBank/DDBJ databases">
        <title>Alicyclobacillus dauci DSM2870, complete genome.</title>
        <authorList>
            <person name="Wang Q."/>
            <person name="Cai R."/>
            <person name="Wang Z."/>
        </authorList>
    </citation>
    <scope>NUCLEOTIDE SEQUENCE</scope>
    <source>
        <strain evidence="1">DSM 28700</strain>
    </source>
</reference>
<dbReference type="RefSeq" id="WP_268041760.1">
    <property type="nucleotide sequence ID" value="NZ_CP104064.1"/>
</dbReference>
<accession>A0ABY6YY40</accession>